<keyword evidence="2" id="KW-0378">Hydrolase</keyword>
<evidence type="ECO:0000256" key="2">
    <source>
        <dbReference type="ARBA" id="ARBA00022801"/>
    </source>
</evidence>
<dbReference type="AlphaFoldDB" id="A0A131ZY40"/>
<evidence type="ECO:0000256" key="1">
    <source>
        <dbReference type="ARBA" id="ARBA00007527"/>
    </source>
</evidence>
<dbReference type="InterPro" id="IPR004947">
    <property type="entry name" value="DNase_II"/>
</dbReference>
<dbReference type="EMBL" id="JXLN01005928">
    <property type="protein sequence ID" value="KPM03726.1"/>
    <property type="molecule type" value="Genomic_DNA"/>
</dbReference>
<dbReference type="Pfam" id="PF03265">
    <property type="entry name" value="DNase_II"/>
    <property type="match status" value="1"/>
</dbReference>
<gene>
    <name evidence="3" type="ORF">QR98_0021600</name>
</gene>
<dbReference type="Proteomes" id="UP000616769">
    <property type="component" value="Unassembled WGS sequence"/>
</dbReference>
<dbReference type="VEuPathDB" id="VectorBase:SSCA005791"/>
<proteinExistence type="inferred from homology"/>
<evidence type="ECO:0000313" key="4">
    <source>
        <dbReference type="Proteomes" id="UP000616769"/>
    </source>
</evidence>
<evidence type="ECO:0000313" key="3">
    <source>
        <dbReference type="EMBL" id="KPM03726.1"/>
    </source>
</evidence>
<dbReference type="GO" id="GO:0006309">
    <property type="term" value="P:apoptotic DNA fragmentation"/>
    <property type="evidence" value="ECO:0007669"/>
    <property type="project" value="TreeGrafter"/>
</dbReference>
<reference evidence="3 4" key="1">
    <citation type="journal article" date="2015" name="Parasit. Vectors">
        <title>Draft genome of the scabies mite.</title>
        <authorList>
            <person name="Rider S.D.Jr."/>
            <person name="Morgan M.S."/>
            <person name="Arlian L.G."/>
        </authorList>
    </citation>
    <scope>NUCLEOTIDE SEQUENCE [LARGE SCALE GENOMIC DNA]</scope>
    <source>
        <strain evidence="3">Arlian Lab</strain>
    </source>
</reference>
<name>A0A131ZY40_SARSC</name>
<accession>A0A131ZY40</accession>
<protein>
    <submittedName>
        <fullName evidence="3">Deoxyribonuclease ii-like protein</fullName>
    </submittedName>
</protein>
<sequence length="237" mass="26815">MADSSSGFWLVHSVPRFPKATGNVYQYAPSGEKYGQSAMCLSLSLESLTNVVLKNFLVARPFPYALHIAFESSKLGKALKKYEEKQWSSDPWSILNLKVGSKSVMSLYKHPKTSEDIYFKLAQLTNQNVRTETWLRPPGNPMKSNCDHPGTEVENIKRVQLTFQHRKLEASFKSYKDHSKWAVSRISSYGCVGDLNRAESQTHRGGGVTCIMDSNVWNLFFEITQVVEKCPDDKDPP</sequence>
<dbReference type="GO" id="GO:0004531">
    <property type="term" value="F:deoxyribonuclease II activity"/>
    <property type="evidence" value="ECO:0007669"/>
    <property type="project" value="InterPro"/>
</dbReference>
<dbReference type="OrthoDB" id="10261598at2759"/>
<organism evidence="3 4">
    <name type="scientific">Sarcoptes scabiei</name>
    <name type="common">Itch mite</name>
    <name type="synonym">Acarus scabiei</name>
    <dbReference type="NCBI Taxonomy" id="52283"/>
    <lineage>
        <taxon>Eukaryota</taxon>
        <taxon>Metazoa</taxon>
        <taxon>Ecdysozoa</taxon>
        <taxon>Arthropoda</taxon>
        <taxon>Chelicerata</taxon>
        <taxon>Arachnida</taxon>
        <taxon>Acari</taxon>
        <taxon>Acariformes</taxon>
        <taxon>Sarcoptiformes</taxon>
        <taxon>Astigmata</taxon>
        <taxon>Psoroptidia</taxon>
        <taxon>Sarcoptoidea</taxon>
        <taxon>Sarcoptidae</taxon>
        <taxon>Sarcoptinae</taxon>
        <taxon>Sarcoptes</taxon>
    </lineage>
</organism>
<comment type="similarity">
    <text evidence="1">Belongs to the DNase II family.</text>
</comment>
<dbReference type="PANTHER" id="PTHR10858:SF23">
    <property type="entry name" value="DEOXYRIBONUCLEASE II"/>
    <property type="match status" value="1"/>
</dbReference>
<dbReference type="PANTHER" id="PTHR10858">
    <property type="entry name" value="DEOXYRIBONUCLEASE II"/>
    <property type="match status" value="1"/>
</dbReference>
<comment type="caution">
    <text evidence="3">The sequence shown here is derived from an EMBL/GenBank/DDBJ whole genome shotgun (WGS) entry which is preliminary data.</text>
</comment>